<sequence>MFGFLGTHLGQSAFVGVAAVIVLLKFRRYRAVGGAAIGAVSSAATVGIAIVVALFGLVALGYWDPPVSEIVGDALGASRALYDLVGEWLVEQTLGRLEDVAA</sequence>
<evidence type="ECO:0000313" key="2">
    <source>
        <dbReference type="EMBL" id="OYR63303.1"/>
    </source>
</evidence>
<protein>
    <submittedName>
        <fullName evidence="2">Uncharacterized protein</fullName>
    </submittedName>
</protein>
<dbReference type="EMBL" id="NHOZ01000069">
    <property type="protein sequence ID" value="OYR63303.1"/>
    <property type="molecule type" value="Genomic_DNA"/>
</dbReference>
<evidence type="ECO:0000313" key="3">
    <source>
        <dbReference type="Proteomes" id="UP000215731"/>
    </source>
</evidence>
<name>A0A256J3N6_HALEZ</name>
<gene>
    <name evidence="2" type="ORF">DJ80_08270</name>
</gene>
<accession>A0A256J3N6</accession>
<keyword evidence="1" id="KW-0472">Membrane</keyword>
<dbReference type="AlphaFoldDB" id="A0A256J3N6"/>
<dbReference type="Proteomes" id="UP000215731">
    <property type="component" value="Unassembled WGS sequence"/>
</dbReference>
<keyword evidence="1" id="KW-1133">Transmembrane helix</keyword>
<feature type="transmembrane region" description="Helical" evidence="1">
    <location>
        <begin position="36"/>
        <end position="63"/>
    </location>
</feature>
<proteinExistence type="predicted"/>
<reference evidence="2 3" key="1">
    <citation type="journal article" date="2014" name="Front. Microbiol.">
        <title>Population and genomic analysis of the genus Halorubrum.</title>
        <authorList>
            <person name="Fullmer M.S."/>
            <person name="Soucy S.M."/>
            <person name="Swithers K.S."/>
            <person name="Makkay A.M."/>
            <person name="Wheeler R."/>
            <person name="Ventosa A."/>
            <person name="Gogarten J.P."/>
            <person name="Papke R.T."/>
        </authorList>
    </citation>
    <scope>NUCLEOTIDE SEQUENCE [LARGE SCALE GENOMIC DNA]</scope>
    <source>
        <strain evidence="2 3">Ga36</strain>
    </source>
</reference>
<feature type="transmembrane region" description="Helical" evidence="1">
    <location>
        <begin position="6"/>
        <end position="24"/>
    </location>
</feature>
<comment type="caution">
    <text evidence="2">The sequence shown here is derived from an EMBL/GenBank/DDBJ whole genome shotgun (WGS) entry which is preliminary data.</text>
</comment>
<keyword evidence="1" id="KW-0812">Transmembrane</keyword>
<evidence type="ECO:0000256" key="1">
    <source>
        <dbReference type="SAM" id="Phobius"/>
    </source>
</evidence>
<organism evidence="2 3">
    <name type="scientific">Halorubrum ezzemoulense</name>
    <name type="common">Halorubrum chaoviator</name>
    <dbReference type="NCBI Taxonomy" id="337243"/>
    <lineage>
        <taxon>Archaea</taxon>
        <taxon>Methanobacteriati</taxon>
        <taxon>Methanobacteriota</taxon>
        <taxon>Stenosarchaea group</taxon>
        <taxon>Halobacteria</taxon>
        <taxon>Halobacteriales</taxon>
        <taxon>Haloferacaceae</taxon>
        <taxon>Halorubrum</taxon>
    </lineage>
</organism>
<dbReference type="RefSeq" id="WP_094552952.1">
    <property type="nucleotide sequence ID" value="NZ_NHOZ01000069.1"/>
</dbReference>